<dbReference type="EMBL" id="LBMM01008433">
    <property type="protein sequence ID" value="KMQ88887.1"/>
    <property type="molecule type" value="Genomic_DNA"/>
</dbReference>
<dbReference type="Proteomes" id="UP000036403">
    <property type="component" value="Unassembled WGS sequence"/>
</dbReference>
<protein>
    <submittedName>
        <fullName evidence="2">Retrotransposon ty1-copia subclass</fullName>
    </submittedName>
</protein>
<dbReference type="OrthoDB" id="422839at2759"/>
<dbReference type="PaxDb" id="67767-A0A0J7KF55"/>
<organism evidence="2 3">
    <name type="scientific">Lasius niger</name>
    <name type="common">Black garden ant</name>
    <dbReference type="NCBI Taxonomy" id="67767"/>
    <lineage>
        <taxon>Eukaryota</taxon>
        <taxon>Metazoa</taxon>
        <taxon>Ecdysozoa</taxon>
        <taxon>Arthropoda</taxon>
        <taxon>Hexapoda</taxon>
        <taxon>Insecta</taxon>
        <taxon>Pterygota</taxon>
        <taxon>Neoptera</taxon>
        <taxon>Endopterygota</taxon>
        <taxon>Hymenoptera</taxon>
        <taxon>Apocrita</taxon>
        <taxon>Aculeata</taxon>
        <taxon>Formicoidea</taxon>
        <taxon>Formicidae</taxon>
        <taxon>Formicinae</taxon>
        <taxon>Lasius</taxon>
        <taxon>Lasius</taxon>
    </lineage>
</organism>
<evidence type="ECO:0000313" key="2">
    <source>
        <dbReference type="EMBL" id="KMQ88887.1"/>
    </source>
</evidence>
<reference evidence="2 3" key="1">
    <citation type="submission" date="2015-04" db="EMBL/GenBank/DDBJ databases">
        <title>Lasius niger genome sequencing.</title>
        <authorList>
            <person name="Konorov E.A."/>
            <person name="Nikitin M.A."/>
            <person name="Kirill M.V."/>
            <person name="Chang P."/>
        </authorList>
    </citation>
    <scope>NUCLEOTIDE SEQUENCE [LARGE SCALE GENOMIC DNA]</scope>
    <source>
        <tissue evidence="2">Whole</tissue>
    </source>
</reference>
<proteinExistence type="predicted"/>
<dbReference type="STRING" id="67767.A0A0J7KF55"/>
<accession>A0A0J7KF55</accession>
<evidence type="ECO:0000313" key="3">
    <source>
        <dbReference type="Proteomes" id="UP000036403"/>
    </source>
</evidence>
<sequence>MQDLEEQERELQGVPDRVIAGEQGAAGQADQSVASQRKLPATQRLNLRDRNSIKPPPRYEVNVAEHIPKTFKEATSGSDGDKWSRAVAEELEAHRKNGTWILVPRRGVRTTIEMGIQNFVRHCRKYLSLQSTFDVKTAFLHGELDEKILMEVPEGLNVDSDKNDGLIASENKTALETVLNKLSNEFEITIGNGRSFVGV</sequence>
<evidence type="ECO:0000256" key="1">
    <source>
        <dbReference type="SAM" id="MobiDB-lite"/>
    </source>
</evidence>
<feature type="compositionally biased region" description="Low complexity" evidence="1">
    <location>
        <begin position="20"/>
        <end position="31"/>
    </location>
</feature>
<keyword evidence="3" id="KW-1185">Reference proteome</keyword>
<dbReference type="AlphaFoldDB" id="A0A0J7KF55"/>
<gene>
    <name evidence="2" type="ORF">RF55_11557</name>
</gene>
<comment type="caution">
    <text evidence="2">The sequence shown here is derived from an EMBL/GenBank/DDBJ whole genome shotgun (WGS) entry which is preliminary data.</text>
</comment>
<feature type="region of interest" description="Disordered" evidence="1">
    <location>
        <begin position="1"/>
        <end position="57"/>
    </location>
</feature>
<name>A0A0J7KF55_LASNI</name>